<proteinExistence type="predicted"/>
<organism evidence="1 2">
    <name type="scientific">Auriscalpium vulgare</name>
    <dbReference type="NCBI Taxonomy" id="40419"/>
    <lineage>
        <taxon>Eukaryota</taxon>
        <taxon>Fungi</taxon>
        <taxon>Dikarya</taxon>
        <taxon>Basidiomycota</taxon>
        <taxon>Agaricomycotina</taxon>
        <taxon>Agaricomycetes</taxon>
        <taxon>Russulales</taxon>
        <taxon>Auriscalpiaceae</taxon>
        <taxon>Auriscalpium</taxon>
    </lineage>
</organism>
<reference evidence="1" key="1">
    <citation type="submission" date="2021-02" db="EMBL/GenBank/DDBJ databases">
        <authorList>
            <consortium name="DOE Joint Genome Institute"/>
            <person name="Ahrendt S."/>
            <person name="Looney B.P."/>
            <person name="Miyauchi S."/>
            <person name="Morin E."/>
            <person name="Drula E."/>
            <person name="Courty P.E."/>
            <person name="Chicoki N."/>
            <person name="Fauchery L."/>
            <person name="Kohler A."/>
            <person name="Kuo A."/>
            <person name="Labutti K."/>
            <person name="Pangilinan J."/>
            <person name="Lipzen A."/>
            <person name="Riley R."/>
            <person name="Andreopoulos W."/>
            <person name="He G."/>
            <person name="Johnson J."/>
            <person name="Barry K.W."/>
            <person name="Grigoriev I.V."/>
            <person name="Nagy L."/>
            <person name="Hibbett D."/>
            <person name="Henrissat B."/>
            <person name="Matheny P.B."/>
            <person name="Labbe J."/>
            <person name="Martin F."/>
        </authorList>
    </citation>
    <scope>NUCLEOTIDE SEQUENCE</scope>
    <source>
        <strain evidence="1">FP105234-sp</strain>
    </source>
</reference>
<dbReference type="EMBL" id="MU276127">
    <property type="protein sequence ID" value="KAI0041361.1"/>
    <property type="molecule type" value="Genomic_DNA"/>
</dbReference>
<evidence type="ECO:0000313" key="1">
    <source>
        <dbReference type="EMBL" id="KAI0041361.1"/>
    </source>
</evidence>
<reference evidence="1" key="2">
    <citation type="journal article" date="2022" name="New Phytol.">
        <title>Evolutionary transition to the ectomycorrhizal habit in the genomes of a hyperdiverse lineage of mushroom-forming fungi.</title>
        <authorList>
            <person name="Looney B."/>
            <person name="Miyauchi S."/>
            <person name="Morin E."/>
            <person name="Drula E."/>
            <person name="Courty P.E."/>
            <person name="Kohler A."/>
            <person name="Kuo A."/>
            <person name="LaButti K."/>
            <person name="Pangilinan J."/>
            <person name="Lipzen A."/>
            <person name="Riley R."/>
            <person name="Andreopoulos W."/>
            <person name="He G."/>
            <person name="Johnson J."/>
            <person name="Nolan M."/>
            <person name="Tritt A."/>
            <person name="Barry K.W."/>
            <person name="Grigoriev I.V."/>
            <person name="Nagy L.G."/>
            <person name="Hibbett D."/>
            <person name="Henrissat B."/>
            <person name="Matheny P.B."/>
            <person name="Labbe J."/>
            <person name="Martin F.M."/>
        </authorList>
    </citation>
    <scope>NUCLEOTIDE SEQUENCE</scope>
    <source>
        <strain evidence="1">FP105234-sp</strain>
    </source>
</reference>
<keyword evidence="2" id="KW-1185">Reference proteome</keyword>
<sequence>MRRGFLTGKDGDPPDLSAVSPTPAVRLTPPIVPIPASLRLNPLVDCEDAPDAVNKALRNNSLFLRYEHIDIPDVDGGSHIITAGVYFTQDQPPLSSRSWKPLDRSAAGRYGIRETERAGKSMFSLDRRDPSGLIACERPLVIASLTPIRSEWSDAMEATFGNMPEETRRLFLSLHRGPRTAPGSIDRCGGVFNDLSRINHSCVPNVYSERLSSDTIRLIFRTTIF</sequence>
<evidence type="ECO:0000313" key="2">
    <source>
        <dbReference type="Proteomes" id="UP000814033"/>
    </source>
</evidence>
<dbReference type="Proteomes" id="UP000814033">
    <property type="component" value="Unassembled WGS sequence"/>
</dbReference>
<name>A0ACB8RCG7_9AGAM</name>
<accession>A0ACB8RCG7</accession>
<protein>
    <submittedName>
        <fullName evidence="1">Uncharacterized protein</fullName>
    </submittedName>
</protein>
<gene>
    <name evidence="1" type="ORF">FA95DRAFT_707321</name>
</gene>
<comment type="caution">
    <text evidence="1">The sequence shown here is derived from an EMBL/GenBank/DDBJ whole genome shotgun (WGS) entry which is preliminary data.</text>
</comment>